<comment type="cofactor">
    <cofactor evidence="1">
        <name>Mg(2+)</name>
        <dbReference type="ChEBI" id="CHEBI:18420"/>
    </cofactor>
</comment>
<dbReference type="STRING" id="1679170.AC625_02415"/>
<dbReference type="SUPFAM" id="SSF51621">
    <property type="entry name" value="Phosphoenolpyruvate/pyruvate domain"/>
    <property type="match status" value="1"/>
</dbReference>
<dbReference type="AlphaFoldDB" id="A0A0K9GPK4"/>
<dbReference type="GO" id="GO:0016829">
    <property type="term" value="F:lyase activity"/>
    <property type="evidence" value="ECO:0007669"/>
    <property type="project" value="UniProtKB-KW"/>
</dbReference>
<dbReference type="PANTHER" id="PTHR32308:SF10">
    <property type="entry name" value="CITRATE LYASE SUBUNIT BETA"/>
    <property type="match status" value="1"/>
</dbReference>
<dbReference type="Proteomes" id="UP000037146">
    <property type="component" value="Unassembled WGS sequence"/>
</dbReference>
<evidence type="ECO:0000256" key="2">
    <source>
        <dbReference type="ARBA" id="ARBA00022723"/>
    </source>
</evidence>
<reference evidence="5" key="1">
    <citation type="submission" date="2015-07" db="EMBL/GenBank/DDBJ databases">
        <title>Genome sequencing project for genomic taxonomy and phylogenomics of Bacillus-like bacteria.</title>
        <authorList>
            <person name="Liu B."/>
            <person name="Wang J."/>
            <person name="Zhu Y."/>
            <person name="Liu G."/>
            <person name="Chen Q."/>
            <person name="Chen Z."/>
            <person name="Lan J."/>
            <person name="Che J."/>
            <person name="Ge C."/>
            <person name="Shi H."/>
            <person name="Pan Z."/>
            <person name="Liu X."/>
        </authorList>
    </citation>
    <scope>NUCLEOTIDE SEQUENCE [LARGE SCALE GENOMIC DNA]</scope>
    <source>
        <strain evidence="5">FJAT-27997</strain>
    </source>
</reference>
<dbReference type="GO" id="GO:0006107">
    <property type="term" value="P:oxaloacetate metabolic process"/>
    <property type="evidence" value="ECO:0007669"/>
    <property type="project" value="TreeGrafter"/>
</dbReference>
<dbReference type="RefSeq" id="WP_049679831.1">
    <property type="nucleotide sequence ID" value="NZ_LFZW01000001.1"/>
</dbReference>
<evidence type="ECO:0000256" key="1">
    <source>
        <dbReference type="ARBA" id="ARBA00001946"/>
    </source>
</evidence>
<dbReference type="InterPro" id="IPR039480">
    <property type="entry name" value="C-C_Bond_Lyase-like"/>
</dbReference>
<protein>
    <submittedName>
        <fullName evidence="4">Citrate lyase subunit beta</fullName>
    </submittedName>
</protein>
<dbReference type="EMBL" id="LFZW01000001">
    <property type="protein sequence ID" value="KMY48506.1"/>
    <property type="molecule type" value="Genomic_DNA"/>
</dbReference>
<keyword evidence="2" id="KW-0479">Metal-binding</keyword>
<keyword evidence="4" id="KW-0456">Lyase</keyword>
<evidence type="ECO:0000313" key="5">
    <source>
        <dbReference type="Proteomes" id="UP000037146"/>
    </source>
</evidence>
<dbReference type="Pfam" id="PF15617">
    <property type="entry name" value="C-C_Bond_Lyase"/>
    <property type="match status" value="1"/>
</dbReference>
<keyword evidence="3" id="KW-0460">Magnesium</keyword>
<keyword evidence="5" id="KW-1185">Reference proteome</keyword>
<organism evidence="4 5">
    <name type="scientific">Peribacillus loiseleuriae</name>
    <dbReference type="NCBI Taxonomy" id="1679170"/>
    <lineage>
        <taxon>Bacteria</taxon>
        <taxon>Bacillati</taxon>
        <taxon>Bacillota</taxon>
        <taxon>Bacilli</taxon>
        <taxon>Bacillales</taxon>
        <taxon>Bacillaceae</taxon>
        <taxon>Peribacillus</taxon>
    </lineage>
</organism>
<dbReference type="OrthoDB" id="9786940at2"/>
<evidence type="ECO:0000256" key="3">
    <source>
        <dbReference type="ARBA" id="ARBA00022842"/>
    </source>
</evidence>
<dbReference type="PANTHER" id="PTHR32308">
    <property type="entry name" value="LYASE BETA SUBUNIT, PUTATIVE (AFU_ORTHOLOGUE AFUA_4G13030)-RELATED"/>
    <property type="match status" value="1"/>
</dbReference>
<comment type="caution">
    <text evidence="4">The sequence shown here is derived from an EMBL/GenBank/DDBJ whole genome shotgun (WGS) entry which is preliminary data.</text>
</comment>
<dbReference type="PATRIC" id="fig|1679170.3.peg.479"/>
<sequence length="398" mass="45515">MKHFNYLTKDREEKTFYRMPMEFSKDSEKELLALTLGACLYMPGTRPNICADIVNQKHDGLVSMVLCLEDAVSDHEVYQAEMNVIAQLQQLHMQIESGLFSTGELPIIFIRVRNEEQMRNVAEHLGSSIHVLTGFVFPKFTAENGTGYIAALRDLNEQYSIRLYGMPILESAEVIYKESRITSLLSIKKLLDEHYDCILNVRMGATDFCGLYGIRRSSDSTIYDISVVRDCIADIVNVFGRSEKEYVVSGPVWEYFYKEERVLKPQLRQTPFTNSLGKEGISIRKEFLNEYLDGLIQEILLDKNNGLTGKTVIHPTHIKPVHAFSVVSYEEYMDAISILEGIGGESGVLKSQFSNKMNEMKPHYNWAIKIVSKAKIYGVYHEQCSYIDLLTEQEQVHI</sequence>
<evidence type="ECO:0000313" key="4">
    <source>
        <dbReference type="EMBL" id="KMY48506.1"/>
    </source>
</evidence>
<name>A0A0K9GPK4_9BACI</name>
<accession>A0A0K9GPK4</accession>
<gene>
    <name evidence="4" type="ORF">AC625_02415</name>
</gene>
<proteinExistence type="predicted"/>
<dbReference type="InterPro" id="IPR015813">
    <property type="entry name" value="Pyrv/PenolPyrv_kinase-like_dom"/>
</dbReference>
<dbReference type="InterPro" id="IPR040442">
    <property type="entry name" value="Pyrv_kinase-like_dom_sf"/>
</dbReference>
<dbReference type="Gene3D" id="3.20.20.60">
    <property type="entry name" value="Phosphoenolpyruvate-binding domains"/>
    <property type="match status" value="2"/>
</dbReference>
<dbReference type="GO" id="GO:0000287">
    <property type="term" value="F:magnesium ion binding"/>
    <property type="evidence" value="ECO:0007669"/>
    <property type="project" value="TreeGrafter"/>
</dbReference>